<feature type="compositionally biased region" description="Basic and acidic residues" evidence="1">
    <location>
        <begin position="27"/>
        <end position="44"/>
    </location>
</feature>
<evidence type="ECO:0000313" key="3">
    <source>
        <dbReference type="EMBL" id="KAF3966073.1"/>
    </source>
</evidence>
<name>A0A8J4VML2_9ROSI</name>
<organism evidence="3 4">
    <name type="scientific">Castanea mollissima</name>
    <name type="common">Chinese chestnut</name>
    <dbReference type="NCBI Taxonomy" id="60419"/>
    <lineage>
        <taxon>Eukaryota</taxon>
        <taxon>Viridiplantae</taxon>
        <taxon>Streptophyta</taxon>
        <taxon>Embryophyta</taxon>
        <taxon>Tracheophyta</taxon>
        <taxon>Spermatophyta</taxon>
        <taxon>Magnoliopsida</taxon>
        <taxon>eudicotyledons</taxon>
        <taxon>Gunneridae</taxon>
        <taxon>Pentapetalae</taxon>
        <taxon>rosids</taxon>
        <taxon>fabids</taxon>
        <taxon>Fagales</taxon>
        <taxon>Fagaceae</taxon>
        <taxon>Castanea</taxon>
    </lineage>
</organism>
<evidence type="ECO:0000313" key="4">
    <source>
        <dbReference type="Proteomes" id="UP000737018"/>
    </source>
</evidence>
<sequence>MNKVEPVTTLAISEPPLASVEVPNDVAREKAVGHHQEPKPDDSKAITLVEVGKKIREDVESQKPRSLDTR</sequence>
<keyword evidence="4" id="KW-1185">Reference proteome</keyword>
<accession>A0A8J4VML2</accession>
<dbReference type="EMBL" id="JRKL02001097">
    <property type="protein sequence ID" value="KAF3966073.1"/>
    <property type="molecule type" value="Genomic_DNA"/>
</dbReference>
<dbReference type="OrthoDB" id="684343at2759"/>
<dbReference type="AlphaFoldDB" id="A0A8J4VML2"/>
<protein>
    <recommendedName>
        <fullName evidence="2">Remorin N-terminal domain-containing protein</fullName>
    </recommendedName>
</protein>
<comment type="caution">
    <text evidence="3">The sequence shown here is derived from an EMBL/GenBank/DDBJ whole genome shotgun (WGS) entry which is preliminary data.</text>
</comment>
<proteinExistence type="predicted"/>
<reference evidence="3" key="1">
    <citation type="submission" date="2020-03" db="EMBL/GenBank/DDBJ databases">
        <title>Castanea mollissima Vanexum genome sequencing.</title>
        <authorList>
            <person name="Staton M."/>
        </authorList>
    </citation>
    <scope>NUCLEOTIDE SEQUENCE</scope>
    <source>
        <tissue evidence="3">Leaf</tissue>
    </source>
</reference>
<gene>
    <name evidence="3" type="ORF">CMV_009795</name>
</gene>
<feature type="domain" description="Remorin N-terminal" evidence="2">
    <location>
        <begin position="24"/>
        <end position="53"/>
    </location>
</feature>
<evidence type="ECO:0000256" key="1">
    <source>
        <dbReference type="SAM" id="MobiDB-lite"/>
    </source>
</evidence>
<dbReference type="Proteomes" id="UP000737018">
    <property type="component" value="Unassembled WGS sequence"/>
</dbReference>
<feature type="region of interest" description="Disordered" evidence="1">
    <location>
        <begin position="27"/>
        <end position="47"/>
    </location>
</feature>
<evidence type="ECO:0000259" key="2">
    <source>
        <dbReference type="Pfam" id="PF03766"/>
    </source>
</evidence>
<dbReference type="InterPro" id="IPR005518">
    <property type="entry name" value="Remorin_N"/>
</dbReference>
<dbReference type="Pfam" id="PF03766">
    <property type="entry name" value="Remorin_N"/>
    <property type="match status" value="1"/>
</dbReference>